<organism evidence="1 2">
    <name type="scientific">Candidatus Gottesmanbacteria bacterium GW2011_GWA2_42_18</name>
    <dbReference type="NCBI Taxonomy" id="1618442"/>
    <lineage>
        <taxon>Bacteria</taxon>
        <taxon>Candidatus Gottesmaniibacteriota</taxon>
    </lineage>
</organism>
<sequence length="125" mass="14111">MIIFCLGNEADKKDSLPSEIMPLLKKKLPDLNFQKYDPAEELNSPKGKLIFIDTVLGIKKITVFNSLSAFAASPLISVHDYDLYLDLSLRKKLKQLDDFLIIGVPVRTSKKKAVAYICKILENQL</sequence>
<reference evidence="1 2" key="1">
    <citation type="journal article" date="2015" name="Nature">
        <title>rRNA introns, odd ribosomes, and small enigmatic genomes across a large radiation of phyla.</title>
        <authorList>
            <person name="Brown C.T."/>
            <person name="Hug L.A."/>
            <person name="Thomas B.C."/>
            <person name="Sharon I."/>
            <person name="Castelle C.J."/>
            <person name="Singh A."/>
            <person name="Wilkins M.J."/>
            <person name="Williams K.H."/>
            <person name="Banfield J.F."/>
        </authorList>
    </citation>
    <scope>NUCLEOTIDE SEQUENCE [LARGE SCALE GENOMIC DNA]</scope>
</reference>
<dbReference type="AlphaFoldDB" id="A0A0G1CDI8"/>
<dbReference type="EMBL" id="LCDD01000003">
    <property type="protein sequence ID" value="KKS47698.1"/>
    <property type="molecule type" value="Genomic_DNA"/>
</dbReference>
<name>A0A0G1CDI8_9BACT</name>
<evidence type="ECO:0000313" key="2">
    <source>
        <dbReference type="Proteomes" id="UP000034320"/>
    </source>
</evidence>
<proteinExistence type="predicted"/>
<dbReference type="Proteomes" id="UP000034320">
    <property type="component" value="Unassembled WGS sequence"/>
</dbReference>
<evidence type="ECO:0008006" key="3">
    <source>
        <dbReference type="Google" id="ProtNLM"/>
    </source>
</evidence>
<evidence type="ECO:0000313" key="1">
    <source>
        <dbReference type="EMBL" id="KKS47698.1"/>
    </source>
</evidence>
<accession>A0A0G1CDI8</accession>
<comment type="caution">
    <text evidence="1">The sequence shown here is derived from an EMBL/GenBank/DDBJ whole genome shotgun (WGS) entry which is preliminary data.</text>
</comment>
<protein>
    <recommendedName>
        <fullName evidence="3">Hydrogenase maturation protease</fullName>
    </recommendedName>
</protein>
<gene>
    <name evidence="1" type="ORF">UV09_C0003G0043</name>
</gene>